<reference evidence="2 3" key="1">
    <citation type="submission" date="2018-12" db="EMBL/GenBank/DDBJ databases">
        <authorList>
            <person name="Li F."/>
        </authorList>
    </citation>
    <scope>NUCLEOTIDE SEQUENCE [LARGE SCALE GENOMIC DNA]</scope>
    <source>
        <strain evidence="2 3">EGI 6500705</strain>
    </source>
</reference>
<organism evidence="2 3">
    <name type="scientific">Labedella endophytica</name>
    <dbReference type="NCBI Taxonomy" id="1523160"/>
    <lineage>
        <taxon>Bacteria</taxon>
        <taxon>Bacillati</taxon>
        <taxon>Actinomycetota</taxon>
        <taxon>Actinomycetes</taxon>
        <taxon>Micrococcales</taxon>
        <taxon>Microbacteriaceae</taxon>
        <taxon>Labedella</taxon>
    </lineage>
</organism>
<dbReference type="Gene3D" id="3.10.180.10">
    <property type="entry name" value="2,3-Dihydroxybiphenyl 1,2-Dioxygenase, domain 1"/>
    <property type="match status" value="1"/>
</dbReference>
<dbReference type="OrthoDB" id="1645442at2"/>
<dbReference type="PANTHER" id="PTHR35908:SF1">
    <property type="entry name" value="CONSERVED PROTEIN"/>
    <property type="match status" value="1"/>
</dbReference>
<dbReference type="InterPro" id="IPR029068">
    <property type="entry name" value="Glyas_Bleomycin-R_OHBP_Dase"/>
</dbReference>
<dbReference type="Pfam" id="PF18029">
    <property type="entry name" value="Glyoxalase_6"/>
    <property type="match status" value="1"/>
</dbReference>
<evidence type="ECO:0000313" key="3">
    <source>
        <dbReference type="Proteomes" id="UP000274909"/>
    </source>
</evidence>
<dbReference type="InterPro" id="IPR037523">
    <property type="entry name" value="VOC_core"/>
</dbReference>
<sequence length="120" mass="13246">MDITRKILVFDTADLEAESSFWSRILGGTVEAEDDWHTLTVDGRPELGFQLAPDHTPPQWPDGVPQQLHLDLYVTDIRAAHAEALEAGARILELADDLDATSGFQVYADPSGHPFCLCWG</sequence>
<dbReference type="CDD" id="cd06587">
    <property type="entry name" value="VOC"/>
    <property type="match status" value="1"/>
</dbReference>
<feature type="domain" description="VOC" evidence="1">
    <location>
        <begin position="4"/>
        <end position="120"/>
    </location>
</feature>
<name>A0A433JWC7_9MICO</name>
<gene>
    <name evidence="2" type="ORF">ELQ94_01745</name>
</gene>
<dbReference type="RefSeq" id="WP_127046548.1">
    <property type="nucleotide sequence ID" value="NZ_RZGZ01000001.1"/>
</dbReference>
<evidence type="ECO:0000259" key="1">
    <source>
        <dbReference type="PROSITE" id="PS51819"/>
    </source>
</evidence>
<dbReference type="SUPFAM" id="SSF54593">
    <property type="entry name" value="Glyoxalase/Bleomycin resistance protein/Dihydroxybiphenyl dioxygenase"/>
    <property type="match status" value="1"/>
</dbReference>
<dbReference type="InterPro" id="IPR041581">
    <property type="entry name" value="Glyoxalase_6"/>
</dbReference>
<dbReference type="Proteomes" id="UP000274909">
    <property type="component" value="Unassembled WGS sequence"/>
</dbReference>
<comment type="caution">
    <text evidence="2">The sequence shown here is derived from an EMBL/GenBank/DDBJ whole genome shotgun (WGS) entry which is preliminary data.</text>
</comment>
<dbReference type="EMBL" id="RZGZ01000001">
    <property type="protein sequence ID" value="RUR03298.1"/>
    <property type="molecule type" value="Genomic_DNA"/>
</dbReference>
<dbReference type="PROSITE" id="PS51819">
    <property type="entry name" value="VOC"/>
    <property type="match status" value="1"/>
</dbReference>
<dbReference type="AlphaFoldDB" id="A0A433JWC7"/>
<proteinExistence type="predicted"/>
<protein>
    <submittedName>
        <fullName evidence="2">VOC family protein</fullName>
    </submittedName>
</protein>
<accession>A0A433JWC7</accession>
<dbReference type="PANTHER" id="PTHR35908">
    <property type="entry name" value="HYPOTHETICAL FUSION PROTEIN"/>
    <property type="match status" value="1"/>
</dbReference>
<evidence type="ECO:0000313" key="2">
    <source>
        <dbReference type="EMBL" id="RUR03298.1"/>
    </source>
</evidence>
<keyword evidence="3" id="KW-1185">Reference proteome</keyword>